<dbReference type="CDD" id="cd02440">
    <property type="entry name" value="AdoMet_MTases"/>
    <property type="match status" value="1"/>
</dbReference>
<dbReference type="PANTHER" id="PTHR11579:SF0">
    <property type="entry name" value="PROTEIN-L-ISOASPARTATE(D-ASPARTATE) O-METHYLTRANSFERASE"/>
    <property type="match status" value="1"/>
</dbReference>
<organism evidence="10 11">
    <name type="scientific">Candidatus Doriopsillibacter californiensis</name>
    <dbReference type="NCBI Taxonomy" id="2970740"/>
    <lineage>
        <taxon>Bacteria</taxon>
        <taxon>Pseudomonadati</taxon>
        <taxon>Pseudomonadota</taxon>
        <taxon>Gammaproteobacteria</taxon>
        <taxon>Candidatus Tethybacterales</taxon>
        <taxon>Candidatus Persebacteraceae</taxon>
        <taxon>Candidatus Doriopsillibacter</taxon>
    </lineage>
</organism>
<reference evidence="10" key="2">
    <citation type="journal article" date="2023" name="Microbiome">
        <title>Synthase-selected sorting approach identifies a beta-lactone synthase in a nudibranch symbiotic bacterium.</title>
        <authorList>
            <person name="Dzunkova M."/>
            <person name="La Clair J.J."/>
            <person name="Tyml T."/>
            <person name="Doud D."/>
            <person name="Schulz F."/>
            <person name="Piquer-Esteban S."/>
            <person name="Porcel Sanchis D."/>
            <person name="Osborn A."/>
            <person name="Robinson D."/>
            <person name="Louie K.B."/>
            <person name="Bowen B.P."/>
            <person name="Bowers R.M."/>
            <person name="Lee J."/>
            <person name="Arnau V."/>
            <person name="Diaz-Villanueva W."/>
            <person name="Stepanauskas R."/>
            <person name="Gosliner T."/>
            <person name="Date S.V."/>
            <person name="Northen T.R."/>
            <person name="Cheng J.F."/>
            <person name="Burkart M.D."/>
            <person name="Woyke T."/>
        </authorList>
    </citation>
    <scope>NUCLEOTIDE SEQUENCE</scope>
    <source>
        <strain evidence="10">Df01</strain>
    </source>
</reference>
<reference evidence="10" key="1">
    <citation type="submission" date="2022-08" db="EMBL/GenBank/DDBJ databases">
        <authorList>
            <person name="Dzunkova M."/>
            <person name="La Clair J."/>
            <person name="Tyml T."/>
            <person name="Doud D."/>
            <person name="Schulz F."/>
            <person name="Piquer S."/>
            <person name="Porcel Sanchis D."/>
            <person name="Osborn A."/>
            <person name="Robinson D."/>
            <person name="Louie K.B."/>
            <person name="Bowen B.P."/>
            <person name="Bowers R."/>
            <person name="Lee J."/>
            <person name="Arnau Llombart V."/>
            <person name="Diaz Villanueva W."/>
            <person name="Gosliner T."/>
            <person name="Northen T."/>
            <person name="Cheng J.-F."/>
            <person name="Burkart M.D."/>
            <person name="Woyke T."/>
        </authorList>
    </citation>
    <scope>NUCLEOTIDE SEQUENCE</scope>
    <source>
        <strain evidence="10">Df01</strain>
    </source>
</reference>
<dbReference type="InterPro" id="IPR029063">
    <property type="entry name" value="SAM-dependent_MTases_sf"/>
</dbReference>
<evidence type="ECO:0000313" key="11">
    <source>
        <dbReference type="Proteomes" id="UP001168167"/>
    </source>
</evidence>
<evidence type="ECO:0000256" key="9">
    <source>
        <dbReference type="NCBIfam" id="TIGR00080"/>
    </source>
</evidence>
<dbReference type="Gene3D" id="3.40.50.150">
    <property type="entry name" value="Vaccinia Virus protein VP39"/>
    <property type="match status" value="1"/>
</dbReference>
<evidence type="ECO:0000256" key="8">
    <source>
        <dbReference type="ARBA" id="ARBA00022691"/>
    </source>
</evidence>
<evidence type="ECO:0000256" key="7">
    <source>
        <dbReference type="ARBA" id="ARBA00022679"/>
    </source>
</evidence>
<dbReference type="NCBIfam" id="TIGR00080">
    <property type="entry name" value="pimt"/>
    <property type="match status" value="1"/>
</dbReference>
<protein>
    <recommendedName>
        <fullName evidence="4 9">Protein-L-isoaspartate O-methyltransferase</fullName>
        <ecNumber evidence="3 9">2.1.1.77</ecNumber>
    </recommendedName>
</protein>
<evidence type="ECO:0000256" key="2">
    <source>
        <dbReference type="ARBA" id="ARBA00005369"/>
    </source>
</evidence>
<comment type="subcellular location">
    <subcellularLocation>
        <location evidence="1">Cytoplasm</location>
    </subcellularLocation>
</comment>
<evidence type="ECO:0000256" key="5">
    <source>
        <dbReference type="ARBA" id="ARBA00022490"/>
    </source>
</evidence>
<keyword evidence="11" id="KW-1185">Reference proteome</keyword>
<comment type="similarity">
    <text evidence="2">Belongs to the methyltransferase superfamily. L-isoaspartyl/D-aspartyl protein methyltransferase family.</text>
</comment>
<dbReference type="GO" id="GO:0032259">
    <property type="term" value="P:methylation"/>
    <property type="evidence" value="ECO:0007669"/>
    <property type="project" value="UniProtKB-KW"/>
</dbReference>
<dbReference type="Proteomes" id="UP001168167">
    <property type="component" value="Unassembled WGS sequence"/>
</dbReference>
<evidence type="ECO:0000256" key="6">
    <source>
        <dbReference type="ARBA" id="ARBA00022603"/>
    </source>
</evidence>
<dbReference type="InterPro" id="IPR000682">
    <property type="entry name" value="PCMT"/>
</dbReference>
<keyword evidence="6 10" id="KW-0489">Methyltransferase</keyword>
<keyword evidence="8" id="KW-0949">S-adenosyl-L-methionine</keyword>
<accession>A0ABT7QLB4</accession>
<dbReference type="GO" id="GO:0004719">
    <property type="term" value="F:protein-L-isoaspartate (D-aspartate) O-methyltransferase activity"/>
    <property type="evidence" value="ECO:0007669"/>
    <property type="project" value="UniProtKB-EC"/>
</dbReference>
<dbReference type="PANTHER" id="PTHR11579">
    <property type="entry name" value="PROTEIN-L-ISOASPARTATE O-METHYLTRANSFERASE"/>
    <property type="match status" value="1"/>
</dbReference>
<evidence type="ECO:0000256" key="4">
    <source>
        <dbReference type="ARBA" id="ARBA00013346"/>
    </source>
</evidence>
<sequence length="209" mass="22568">MVTVLTPPTGSVLRHLNGRIRHRQVLEAFERVNRSAFLDSSLWPRATADSALPIGFSQTTSQPLVIARMIEMMLRGGNAQNILEVGAGCGYQTALLAEICAHVTAVERIGTLARQTNRRLRGMGYNNVRVVHADGVVGCTQAAPYDGIIVCAEHKAIPSALVEQLSADALLVMPLEDSSVTRLVAINAESRIAARRDTVNFVPLLEGKC</sequence>
<evidence type="ECO:0000256" key="1">
    <source>
        <dbReference type="ARBA" id="ARBA00004496"/>
    </source>
</evidence>
<keyword evidence="7 10" id="KW-0808">Transferase</keyword>
<gene>
    <name evidence="10" type="primary">pcm</name>
    <name evidence="10" type="ORF">NQX30_03875</name>
</gene>
<evidence type="ECO:0000256" key="3">
    <source>
        <dbReference type="ARBA" id="ARBA00011890"/>
    </source>
</evidence>
<dbReference type="EC" id="2.1.1.77" evidence="3 9"/>
<dbReference type="EMBL" id="JANQAO010000002">
    <property type="protein sequence ID" value="MDM5147508.1"/>
    <property type="molecule type" value="Genomic_DNA"/>
</dbReference>
<dbReference type="Pfam" id="PF01135">
    <property type="entry name" value="PCMT"/>
    <property type="match status" value="1"/>
</dbReference>
<dbReference type="SUPFAM" id="SSF53335">
    <property type="entry name" value="S-adenosyl-L-methionine-dependent methyltransferases"/>
    <property type="match status" value="1"/>
</dbReference>
<evidence type="ECO:0000313" key="10">
    <source>
        <dbReference type="EMBL" id="MDM5147508.1"/>
    </source>
</evidence>
<name>A0ABT7QLB4_9GAMM</name>
<proteinExistence type="inferred from homology"/>
<keyword evidence="5" id="KW-0963">Cytoplasm</keyword>
<comment type="caution">
    <text evidence="10">The sequence shown here is derived from an EMBL/GenBank/DDBJ whole genome shotgun (WGS) entry which is preliminary data.</text>
</comment>